<dbReference type="Pfam" id="PF00310">
    <property type="entry name" value="GATase_2"/>
    <property type="match status" value="1"/>
</dbReference>
<feature type="compositionally biased region" description="Low complexity" evidence="15">
    <location>
        <begin position="951"/>
        <end position="966"/>
    </location>
</feature>
<dbReference type="Gene3D" id="3.60.20.10">
    <property type="entry name" value="Glutamine Phosphoribosylpyrophosphate, subunit 1, domain 1"/>
    <property type="match status" value="1"/>
</dbReference>
<dbReference type="SUPFAM" id="SSF69336">
    <property type="entry name" value="Alpha subunit of glutamate synthase, C-terminal domain"/>
    <property type="match status" value="1"/>
</dbReference>
<dbReference type="InterPro" id="IPR002932">
    <property type="entry name" value="Glu_synthdom"/>
</dbReference>
<evidence type="ECO:0000256" key="11">
    <source>
        <dbReference type="ARBA" id="ARBA00023014"/>
    </source>
</evidence>
<dbReference type="Proteomes" id="UP000240429">
    <property type="component" value="Unassembled WGS sequence"/>
</dbReference>
<dbReference type="InterPro" id="IPR013785">
    <property type="entry name" value="Aldolase_TIM"/>
</dbReference>
<feature type="compositionally biased region" description="Gly residues" evidence="15">
    <location>
        <begin position="967"/>
        <end position="981"/>
    </location>
</feature>
<feature type="region of interest" description="Disordered" evidence="15">
    <location>
        <begin position="948"/>
        <end position="983"/>
    </location>
</feature>
<dbReference type="InterPro" id="IPR006982">
    <property type="entry name" value="Glu_synth_centr_N"/>
</dbReference>
<evidence type="ECO:0000256" key="4">
    <source>
        <dbReference type="ARBA" id="ARBA00022605"/>
    </source>
</evidence>
<comment type="cofactor">
    <cofactor evidence="2">
        <name>[3Fe-4S] cluster</name>
        <dbReference type="ChEBI" id="CHEBI:21137"/>
    </cofactor>
</comment>
<evidence type="ECO:0000256" key="14">
    <source>
        <dbReference type="ARBA" id="ARBA00029440"/>
    </source>
</evidence>
<dbReference type="OrthoDB" id="9758182at2"/>
<evidence type="ECO:0000256" key="15">
    <source>
        <dbReference type="SAM" id="MobiDB-lite"/>
    </source>
</evidence>
<keyword evidence="10" id="KW-0408">Iron</keyword>
<keyword evidence="12" id="KW-0314">Glutamate biosynthesis</keyword>
<dbReference type="InterPro" id="IPR029055">
    <property type="entry name" value="Ntn_hydrolases_N"/>
</dbReference>
<evidence type="ECO:0000259" key="16">
    <source>
        <dbReference type="PROSITE" id="PS51278"/>
    </source>
</evidence>
<proteinExistence type="inferred from homology"/>
<dbReference type="GO" id="GO:0046872">
    <property type="term" value="F:metal ion binding"/>
    <property type="evidence" value="ECO:0007669"/>
    <property type="project" value="UniProtKB-KW"/>
</dbReference>
<evidence type="ECO:0000256" key="7">
    <source>
        <dbReference type="ARBA" id="ARBA00022723"/>
    </source>
</evidence>
<dbReference type="SUPFAM" id="SSF51395">
    <property type="entry name" value="FMN-linked oxidoreductases"/>
    <property type="match status" value="1"/>
</dbReference>
<dbReference type="Gene3D" id="2.160.20.60">
    <property type="entry name" value="Glutamate synthase, alpha subunit, C-terminal domain"/>
    <property type="match status" value="1"/>
</dbReference>
<dbReference type="GO" id="GO:0015930">
    <property type="term" value="F:glutamate synthase activity"/>
    <property type="evidence" value="ECO:0007669"/>
    <property type="project" value="InterPro"/>
</dbReference>
<dbReference type="Pfam" id="PF01645">
    <property type="entry name" value="Glu_synthase"/>
    <property type="match status" value="1"/>
</dbReference>
<dbReference type="PROSITE" id="PS51278">
    <property type="entry name" value="GATASE_TYPE_2"/>
    <property type="match status" value="1"/>
</dbReference>
<dbReference type="GO" id="GO:0019676">
    <property type="term" value="P:ammonia assimilation cycle"/>
    <property type="evidence" value="ECO:0007669"/>
    <property type="project" value="TreeGrafter"/>
</dbReference>
<dbReference type="InterPro" id="IPR036485">
    <property type="entry name" value="Glu_synth_asu_C_sf"/>
</dbReference>
<keyword evidence="18" id="KW-1185">Reference proteome</keyword>
<reference evidence="17 18" key="1">
    <citation type="submission" date="2018-03" db="EMBL/GenBank/DDBJ databases">
        <title>Streptomyces dioscori sp. nov., a novel endophytic actinobacterium isolated from bulbil of Dioscorea bulbifera L.</title>
        <authorList>
            <person name="Zhikuan W."/>
        </authorList>
    </citation>
    <scope>NUCLEOTIDE SEQUENCE [LARGE SCALE GENOMIC DNA]</scope>
    <source>
        <strain evidence="17 18">A217</strain>
    </source>
</reference>
<evidence type="ECO:0000313" key="18">
    <source>
        <dbReference type="Proteomes" id="UP000240429"/>
    </source>
</evidence>
<keyword evidence="5" id="KW-0285">Flavoprotein</keyword>
<dbReference type="SUPFAM" id="SSF56235">
    <property type="entry name" value="N-terminal nucleophile aminohydrolases (Ntn hydrolases)"/>
    <property type="match status" value="1"/>
</dbReference>
<dbReference type="PANTHER" id="PTHR11938">
    <property type="entry name" value="FAD NADPH DEHYDROGENASE/OXIDOREDUCTASE"/>
    <property type="match status" value="1"/>
</dbReference>
<evidence type="ECO:0000256" key="9">
    <source>
        <dbReference type="ARBA" id="ARBA00023002"/>
    </source>
</evidence>
<accession>A0A2P8Q6P2</accession>
<gene>
    <name evidence="17" type="ORF">C6Y14_19400</name>
</gene>
<evidence type="ECO:0000256" key="1">
    <source>
        <dbReference type="ARBA" id="ARBA00001917"/>
    </source>
</evidence>
<dbReference type="PANTHER" id="PTHR11938:SF133">
    <property type="entry name" value="GLUTAMATE SYNTHASE (NADH)"/>
    <property type="match status" value="1"/>
</dbReference>
<evidence type="ECO:0000256" key="5">
    <source>
        <dbReference type="ARBA" id="ARBA00022630"/>
    </source>
</evidence>
<dbReference type="GO" id="GO:0051538">
    <property type="term" value="F:3 iron, 4 sulfur cluster binding"/>
    <property type="evidence" value="ECO:0007669"/>
    <property type="project" value="UniProtKB-KW"/>
</dbReference>
<dbReference type="InterPro" id="IPR002489">
    <property type="entry name" value="Glu_synth_asu_C"/>
</dbReference>
<dbReference type="CDD" id="cd00713">
    <property type="entry name" value="GltS"/>
    <property type="match status" value="1"/>
</dbReference>
<protein>
    <submittedName>
        <fullName evidence="17">Glutamate synthase large subunit</fullName>
    </submittedName>
</protein>
<dbReference type="Gene3D" id="3.20.20.70">
    <property type="entry name" value="Aldolase class I"/>
    <property type="match status" value="2"/>
</dbReference>
<comment type="caution">
    <text evidence="17">The sequence shown here is derived from an EMBL/GenBank/DDBJ whole genome shotgun (WGS) entry which is preliminary data.</text>
</comment>
<keyword evidence="8" id="KW-0315">Glutamine amidotransferase</keyword>
<evidence type="ECO:0000256" key="6">
    <source>
        <dbReference type="ARBA" id="ARBA00022643"/>
    </source>
</evidence>
<keyword evidence="13" id="KW-0003">3Fe-4S</keyword>
<keyword evidence="7" id="KW-0479">Metal-binding</keyword>
<dbReference type="EMBL" id="PYBJ01000011">
    <property type="protein sequence ID" value="PSM41916.1"/>
    <property type="molecule type" value="Genomic_DNA"/>
</dbReference>
<evidence type="ECO:0000256" key="2">
    <source>
        <dbReference type="ARBA" id="ARBA00001927"/>
    </source>
</evidence>
<dbReference type="Pfam" id="PF01493">
    <property type="entry name" value="GXGXG"/>
    <property type="match status" value="1"/>
</dbReference>
<name>A0A2P8Q6P2_9ACTN</name>
<dbReference type="GO" id="GO:0006537">
    <property type="term" value="P:glutamate biosynthetic process"/>
    <property type="evidence" value="ECO:0007669"/>
    <property type="project" value="UniProtKB-KW"/>
</dbReference>
<comment type="cofactor">
    <cofactor evidence="1">
        <name>FMN</name>
        <dbReference type="ChEBI" id="CHEBI:58210"/>
    </cofactor>
</comment>
<sequence>MPSAASPSAAFGLYDPAREHSACGVGFITRLDGTPGHDVVRRGDEALRAIPHRGGTSAEGVGDGAGVSVDLSVEFFGALTGERLRPGHFGVANCFVPTDGVRRHASVDLVGRTLAAQGFDVLLVRDVPVDHGVARPAAEQYQLPIVQWVFRAPDAWERHAVDSAAHRALLAVEAVAYADDAYAGLYPLSLSARTQVLKGRLNSGEIVGYFRDLCDPRHSVRSLYFHTRFSTNTEPHPTMAQPFRLMAHNGELNTDRKNRLSDEALARARTRRIVRPPGQSDSSRLDQTLQSRVSDDGLDIVEAVVSLMPPAWENDRTLPVAVRDMLEYFSLYEEKNDGPAAVIFSDGDVIGARLDRLGLRPLRTVETAEYLMVSSEAGQVAFPDEEVVHRGRIEAGGMLVVDHRTGRRMRTREVLGALAARRPYSELLDAARVNLDDIPAPDYYRGTTTLGYEGDLTQAGRYVAYGLNQESFRFMLDPMLADGSERISAMGYGNAINALSDTEGGMAKYFSQRFAQVTNPPLDSIREADGMSMRVALGPKPDGTGDIADAGAAGERQLVVNSPVLGHLDMVRLRDQRIVPLERFAMLYEPVAGDTTANADALRDALTRLCDDVERFAAERGGIALLSDRAISSTRAPLPVVLAVAAVNQRLIEAGLRLRASLVVESGQLPSSHHVATALGFGASAVYSLSARLRAEERHPSAPAPAGEITGTDRALARFRKAAEKALAKTMGRVGLCTAESYIGGAFFEPNYLDTRDDVFARAFPHMDAPVGGVGFARIAQAATDWHERARTVDGNQQIPLLGLFKERSDGAGHSFGVTAVRGFGDMVEERPEFGRPGDSDALRLLTLGQLDDAFGITEAAYRNTGYDALSDAEIDAFRITPGYRAFLRTTHEERSRRPSALRDVLALPADVTGLRTPQDFARELGRFSTTGNASVMVRGMVVRVQDRTEAPGGPADPPVAGRATGADGGTGSESGSGDGRGSMVVRLCLAPGSHAGGPDDPARRHAALAEGLALVRPGEVETLEAAADGVRVRVTGAAAALLTLLRGAPDSVSLDDVRPAHEITRVLASGAMSHGALVATAHEAVAHGTNMVGALSNSGEGGEHHSRYGTIRGSRIKQFASGRFGIWAGYLADPMLRELEIKIGQGAKPGEGGQLPAPKVTVDIAAARGGTPGIELISPPPHHDTYSIEDLAQLIHDCKAARVRVVVKLVSSEGIGTIAVGVAKAGADVINVAGNTGGTGAAAVTSLKYAGRSAEIGVAEVHQALVANGLRQKVVLRCSGAHQTGSDVVTSALLGGDSFEFGTTALMMLGCVMAKNCNVKCPAGLTTNAEAFEGDPRALAQYLLNIAHDVRQILARLGLRSLREARGRTDLLQLLDHPASVGRLDVRRLLARVPEKAVADPEYLEKDFTTDDALIERVRAALLDRREPSLLVEGVHLRNSDKSVGGQLSVDIERLLNHENHANHEFEGAVPAVTVDDRGRRRLVDGAVRIRTTGSAGQSYGVFCNDGIALEHTGTANDGVGKSQSGGRIVVRAPGGGSTERGGNVLVGNFALFGATGGRTFVQGEAGDRFAVRNSGATAVVEGVGDFGCEYMTGGTVLNLGGFGKGLGNGMSGGFLYQYDPSGEVRDRVSADSLLVFPVTDTGHGAFHEEAVRLLLEWHAEATGSPLAARLLADWESERRHVYCGMPRALLLYQDAGEILAAASRGQLLDELATSIATDKLRAFKVDYRDRRTVLGGRAPAFGDQGSDDMFSLLSSYTVLGVAQDLALRRVPGASGPDDPRIAEAVRNLVLTEDFFVKQRVVKYLRGTLERFADDELATLIAVKRLDDYKRALRQRNNLSVDAPGTYGWIMHQNARNAGRVRAARFDELLATAALDDLASRHVPQAPTETTETVTA</sequence>
<evidence type="ECO:0000256" key="3">
    <source>
        <dbReference type="ARBA" id="ARBA00009716"/>
    </source>
</evidence>
<evidence type="ECO:0000256" key="10">
    <source>
        <dbReference type="ARBA" id="ARBA00023004"/>
    </source>
</evidence>
<organism evidence="17 18">
    <name type="scientific">Streptomyces dioscori</name>
    <dbReference type="NCBI Taxonomy" id="2109333"/>
    <lineage>
        <taxon>Bacteria</taxon>
        <taxon>Bacillati</taxon>
        <taxon>Actinomycetota</taxon>
        <taxon>Actinomycetes</taxon>
        <taxon>Kitasatosporales</taxon>
        <taxon>Streptomycetaceae</taxon>
        <taxon>Streptomyces</taxon>
        <taxon>Streptomyces aurantiacus group</taxon>
    </lineage>
</organism>
<comment type="similarity">
    <text evidence="3">Belongs to the glutamate synthase family.</text>
</comment>
<comment type="pathway">
    <text evidence="14">Amino-acid biosynthesis.</text>
</comment>
<dbReference type="InterPro" id="IPR050711">
    <property type="entry name" value="ET-N_metabolism_enzyme"/>
</dbReference>
<dbReference type="InterPro" id="IPR017932">
    <property type="entry name" value="GATase_2_dom"/>
</dbReference>
<keyword evidence="4" id="KW-0028">Amino-acid biosynthesis</keyword>
<keyword evidence="6" id="KW-0288">FMN</keyword>
<evidence type="ECO:0000256" key="8">
    <source>
        <dbReference type="ARBA" id="ARBA00022962"/>
    </source>
</evidence>
<keyword evidence="9" id="KW-0560">Oxidoreductase</keyword>
<feature type="domain" description="Glutamine amidotransferase type-2" evidence="16">
    <location>
        <begin position="23"/>
        <end position="404"/>
    </location>
</feature>
<evidence type="ECO:0000256" key="12">
    <source>
        <dbReference type="ARBA" id="ARBA00023164"/>
    </source>
</evidence>
<evidence type="ECO:0000256" key="13">
    <source>
        <dbReference type="ARBA" id="ARBA00023291"/>
    </source>
</evidence>
<keyword evidence="11" id="KW-0411">Iron-sulfur</keyword>
<evidence type="ECO:0000313" key="17">
    <source>
        <dbReference type="EMBL" id="PSM41916.1"/>
    </source>
</evidence>
<dbReference type="CDD" id="cd02808">
    <property type="entry name" value="GltS_FMN"/>
    <property type="match status" value="1"/>
</dbReference>
<dbReference type="Pfam" id="PF04898">
    <property type="entry name" value="Glu_syn_central"/>
    <property type="match status" value="1"/>
</dbReference>